<reference evidence="2 3" key="1">
    <citation type="journal article" date="2007" name="BMC Genomics">
        <title>Sequence analysis of an Archaeal virus isolated from a hypersaline lake in Inner Mongolia, China.</title>
        <authorList>
            <person name="Pagaling E."/>
            <person name="Haigh R."/>
            <person name="Grant W.D."/>
            <person name="Cowan D.A."/>
            <person name="Jones B.E."/>
            <person name="Ma Y."/>
            <person name="Ventosa A."/>
            <person name="Heaphy S."/>
        </authorList>
    </citation>
    <scope>NUCLEOTIDE SEQUENCE</scope>
</reference>
<evidence type="ECO:0000313" key="2">
    <source>
        <dbReference type="EMBL" id="CAL92485.1"/>
    </source>
</evidence>
<feature type="transmembrane region" description="Helical" evidence="1">
    <location>
        <begin position="36"/>
        <end position="55"/>
    </location>
</feature>
<dbReference type="EMBL" id="AM419438">
    <property type="protein sequence ID" value="CAL92485.1"/>
    <property type="molecule type" value="Genomic_DNA"/>
</dbReference>
<protein>
    <submittedName>
        <fullName evidence="2">Uncharacterized protein</fullName>
    </submittedName>
</protein>
<evidence type="ECO:0000256" key="1">
    <source>
        <dbReference type="SAM" id="Phobius"/>
    </source>
</evidence>
<proteinExistence type="predicted"/>
<accession>A0ZYS6</accession>
<sequence>MDMDKTETRAIVAAGVVVSAFALHLRQIPAEAELTAAMLLATAAGGGVAVGYTFAQREREALTDIRGTVARIREDQKRASRRFEVVDADELEDEA</sequence>
<keyword evidence="1" id="KW-0472">Membrane</keyword>
<organism evidence="2 3">
    <name type="scientific">Halorubrum virus BJ1</name>
    <dbReference type="NCBI Taxonomy" id="416419"/>
    <lineage>
        <taxon>Viruses</taxon>
        <taxon>Duplodnaviria</taxon>
        <taxon>Heunggongvirae</taxon>
        <taxon>Uroviricota</taxon>
        <taxon>Caudoviricetes</taxon>
        <taxon>Kirjokansivirales</taxon>
        <taxon>Graaviviridae</taxon>
        <taxon>Beejeyvirus</taxon>
        <taxon>Beejeyvirus bagaejinnorense</taxon>
        <taxon>Beejeyvirus BJ1</taxon>
    </lineage>
</organism>
<dbReference type="Proteomes" id="UP000002272">
    <property type="component" value="Segment"/>
</dbReference>
<dbReference type="GeneID" id="4606089"/>
<keyword evidence="3" id="KW-1185">Reference proteome</keyword>
<keyword evidence="1" id="KW-1133">Transmembrane helix</keyword>
<name>A0ZYS6_9CAUD</name>
<keyword evidence="1" id="KW-0812">Transmembrane</keyword>
<dbReference type="RefSeq" id="YP_919090.1">
    <property type="nucleotide sequence ID" value="NC_008695.1"/>
</dbReference>
<dbReference type="KEGG" id="vg:4606089"/>
<evidence type="ECO:0000313" key="3">
    <source>
        <dbReference type="Proteomes" id="UP000002272"/>
    </source>
</evidence>